<sequence>MSTTIEKLLPQLTLIDDLVKWKMRRSYWRVMFSPLEPNDRAWLLSYVDRKWRDIHGQCSPKGQLPLNAVGSVNSRFKAQHLAAAYNAVIYAAHHEIDPAYQKAPQCSACNRVAVQGVVKRRYRS</sequence>
<dbReference type="EMBL" id="CP019434">
    <property type="protein sequence ID" value="APZ42578.1"/>
    <property type="molecule type" value="Genomic_DNA"/>
</dbReference>
<reference evidence="1 2" key="1">
    <citation type="submission" date="2017-01" db="EMBL/GenBank/DDBJ databases">
        <title>Draft sequence of Acidihalobacter ferrooxidans strain DSM 14175 (strain V8).</title>
        <authorList>
            <person name="Khaleque H.N."/>
            <person name="Ramsay J.P."/>
            <person name="Murphy R.J.T."/>
            <person name="Kaksonen A.H."/>
            <person name="Boxall N.J."/>
            <person name="Watkin E.L.J."/>
        </authorList>
    </citation>
    <scope>NUCLEOTIDE SEQUENCE [LARGE SCALE GENOMIC DNA]</scope>
    <source>
        <strain evidence="1 2">V8</strain>
    </source>
</reference>
<protein>
    <submittedName>
        <fullName evidence="1">Uncharacterized protein</fullName>
    </submittedName>
</protein>
<evidence type="ECO:0000313" key="1">
    <source>
        <dbReference type="EMBL" id="APZ42578.1"/>
    </source>
</evidence>
<accession>A0A1P8UFI3</accession>
<name>A0A1P8UFI3_9GAMM</name>
<dbReference type="KEGG" id="afy:BW247_05265"/>
<gene>
    <name evidence="1" type="ORF">BW247_05265</name>
</gene>
<dbReference type="STRING" id="1765967.BW247_05265"/>
<dbReference type="RefSeq" id="WP_076836232.1">
    <property type="nucleotide sequence ID" value="NZ_CP019434.1"/>
</dbReference>
<proteinExistence type="predicted"/>
<keyword evidence="2" id="KW-1185">Reference proteome</keyword>
<dbReference type="AlphaFoldDB" id="A0A1P8UFI3"/>
<evidence type="ECO:0000313" key="2">
    <source>
        <dbReference type="Proteomes" id="UP000243807"/>
    </source>
</evidence>
<organism evidence="1 2">
    <name type="scientific">Acidihalobacter ferrooxydans</name>
    <dbReference type="NCBI Taxonomy" id="1765967"/>
    <lineage>
        <taxon>Bacteria</taxon>
        <taxon>Pseudomonadati</taxon>
        <taxon>Pseudomonadota</taxon>
        <taxon>Gammaproteobacteria</taxon>
        <taxon>Chromatiales</taxon>
        <taxon>Ectothiorhodospiraceae</taxon>
        <taxon>Acidihalobacter</taxon>
    </lineage>
</organism>
<dbReference type="Proteomes" id="UP000243807">
    <property type="component" value="Chromosome"/>
</dbReference>